<dbReference type="InterPro" id="IPR042468">
    <property type="entry name" value="Peptidase_C65_otubain_sub1"/>
</dbReference>
<accession>M1A8M0</accession>
<keyword evidence="8" id="KW-0812">Transmembrane</keyword>
<organism evidence="9 10">
    <name type="scientific">Solanum tuberosum</name>
    <name type="common">Potato</name>
    <dbReference type="NCBI Taxonomy" id="4113"/>
    <lineage>
        <taxon>Eukaryota</taxon>
        <taxon>Viridiplantae</taxon>
        <taxon>Streptophyta</taxon>
        <taxon>Embryophyta</taxon>
        <taxon>Tracheophyta</taxon>
        <taxon>Spermatophyta</taxon>
        <taxon>Magnoliopsida</taxon>
        <taxon>eudicotyledons</taxon>
        <taxon>Gunneridae</taxon>
        <taxon>Pentapetalae</taxon>
        <taxon>asterids</taxon>
        <taxon>lamiids</taxon>
        <taxon>Solanales</taxon>
        <taxon>Solanaceae</taxon>
        <taxon>Solanoideae</taxon>
        <taxon>Solaneae</taxon>
        <taxon>Solanum</taxon>
    </lineage>
</organism>
<evidence type="ECO:0000256" key="7">
    <source>
        <dbReference type="SAM" id="MobiDB-lite"/>
    </source>
</evidence>
<dbReference type="InterPro" id="IPR038765">
    <property type="entry name" value="Papain-like_cys_pep_sf"/>
</dbReference>
<comment type="catalytic activity">
    <reaction evidence="1">
        <text>Thiol-dependent hydrolysis of ester, thioester, amide, peptide and isopeptide bonds formed by the C-terminal Gly of ubiquitin (a 76-residue protein attached to proteins as an intracellular targeting signal).</text>
        <dbReference type="EC" id="3.4.19.12"/>
    </reaction>
</comment>
<proteinExistence type="predicted"/>
<dbReference type="PANTHER" id="PTHR12931">
    <property type="entry name" value="UBIQUITIN THIOLESTERASE PROTEIN OTUB"/>
    <property type="match status" value="1"/>
</dbReference>
<evidence type="ECO:0000256" key="6">
    <source>
        <dbReference type="ARBA" id="ARBA00022807"/>
    </source>
</evidence>
<dbReference type="GO" id="GO:0006508">
    <property type="term" value="P:proteolysis"/>
    <property type="evidence" value="ECO:0007669"/>
    <property type="project" value="UniProtKB-KW"/>
</dbReference>
<dbReference type="Gene3D" id="3.30.200.60">
    <property type="entry name" value="Peptidase C65 Otubain, subdomain 1"/>
    <property type="match status" value="1"/>
</dbReference>
<dbReference type="GO" id="GO:0004843">
    <property type="term" value="F:cysteine-type deubiquitinase activity"/>
    <property type="evidence" value="ECO:0007669"/>
    <property type="project" value="UniProtKB-EC"/>
</dbReference>
<protein>
    <recommendedName>
        <fullName evidence="2">ubiquitinyl hydrolase 1</fullName>
        <ecNumber evidence="2">3.4.19.12</ecNumber>
    </recommendedName>
</protein>
<dbReference type="SUPFAM" id="SSF54001">
    <property type="entry name" value="Cysteine proteinases"/>
    <property type="match status" value="1"/>
</dbReference>
<name>M1A8M0_SOLTU</name>
<dbReference type="Pfam" id="PF10275">
    <property type="entry name" value="Peptidase_C65"/>
    <property type="match status" value="1"/>
</dbReference>
<feature type="region of interest" description="Disordered" evidence="7">
    <location>
        <begin position="1"/>
        <end position="26"/>
    </location>
</feature>
<dbReference type="OMA" id="EYTRYMK"/>
<dbReference type="Gene3D" id="1.20.1300.20">
    <property type="entry name" value="Peptidase C65 Otubain, subdomain 2"/>
    <property type="match status" value="1"/>
</dbReference>
<dbReference type="PaxDb" id="4113-PGSC0003DMT400017147"/>
<reference evidence="10" key="1">
    <citation type="journal article" date="2011" name="Nature">
        <title>Genome sequence and analysis of the tuber crop potato.</title>
        <authorList>
            <consortium name="The Potato Genome Sequencing Consortium"/>
        </authorList>
    </citation>
    <scope>NUCLEOTIDE SEQUENCE [LARGE SCALE GENOMIC DNA]</scope>
    <source>
        <strain evidence="10">cv. DM1-3 516 R44</strain>
    </source>
</reference>
<dbReference type="EnsemblPlants" id="PGSC0003DMT400017147">
    <property type="protein sequence ID" value="PGSC0003DMT400017147"/>
    <property type="gene ID" value="PGSC0003DMG401006689"/>
</dbReference>
<keyword evidence="4" id="KW-0833">Ubl conjugation pathway</keyword>
<dbReference type="PANTHER" id="PTHR12931:SF15">
    <property type="entry name" value="UBIQUITIN THIOESTERASE OTUBAIN-LIKE"/>
    <property type="match status" value="1"/>
</dbReference>
<evidence type="ECO:0000256" key="1">
    <source>
        <dbReference type="ARBA" id="ARBA00000707"/>
    </source>
</evidence>
<dbReference type="Gramene" id="PGSC0003DMT400017147">
    <property type="protein sequence ID" value="PGSC0003DMT400017147"/>
    <property type="gene ID" value="PGSC0003DMG401006689"/>
</dbReference>
<evidence type="ECO:0000313" key="10">
    <source>
        <dbReference type="Proteomes" id="UP000011115"/>
    </source>
</evidence>
<evidence type="ECO:0000256" key="2">
    <source>
        <dbReference type="ARBA" id="ARBA00012759"/>
    </source>
</evidence>
<dbReference type="AlphaFoldDB" id="M1A8M0"/>
<keyword evidence="5" id="KW-0378">Hydrolase</keyword>
<keyword evidence="10" id="KW-1185">Reference proteome</keyword>
<evidence type="ECO:0000256" key="8">
    <source>
        <dbReference type="SAM" id="Phobius"/>
    </source>
</evidence>
<dbReference type="HOGENOM" id="CLU_1565603_0_0_1"/>
<keyword evidence="3" id="KW-0645">Protease</keyword>
<keyword evidence="6" id="KW-0788">Thiol protease</keyword>
<keyword evidence="8" id="KW-1133">Transmembrane helix</keyword>
<evidence type="ECO:0000256" key="3">
    <source>
        <dbReference type="ARBA" id="ARBA00022670"/>
    </source>
</evidence>
<dbReference type="InterPro" id="IPR019400">
    <property type="entry name" value="Peptidase_C65_otubain"/>
</dbReference>
<dbReference type="eggNOG" id="KOG3991">
    <property type="taxonomic scope" value="Eukaryota"/>
</dbReference>
<dbReference type="InParanoid" id="M1A8M0"/>
<evidence type="ECO:0000256" key="4">
    <source>
        <dbReference type="ARBA" id="ARBA00022786"/>
    </source>
</evidence>
<keyword evidence="8" id="KW-0472">Membrane</keyword>
<dbReference type="STRING" id="4113.M1A8M0"/>
<sequence>MQDQEGDVAEAVADAEKETLTSSETDDWKKYRDDDIMQQHSAIQAEQAVKVPFVGDKASHDLQEPLSSLEAEYHLGNSIVLKKIKVLSEQYAAIRRTRGDGNCFFRSFMFGYLEHILESQDHNEVQHIKANIEECKKTLQSLGYAEFTFEDFFAVTCLSILLFAITFFHVW</sequence>
<evidence type="ECO:0000256" key="5">
    <source>
        <dbReference type="ARBA" id="ARBA00022801"/>
    </source>
</evidence>
<dbReference type="EC" id="3.4.19.12" evidence="2"/>
<dbReference type="Proteomes" id="UP000011115">
    <property type="component" value="Unassembled WGS sequence"/>
</dbReference>
<dbReference type="InterPro" id="IPR042467">
    <property type="entry name" value="Peptidase_C65_otubain_sub2"/>
</dbReference>
<feature type="transmembrane region" description="Helical" evidence="8">
    <location>
        <begin position="152"/>
        <end position="170"/>
    </location>
</feature>
<evidence type="ECO:0000313" key="9">
    <source>
        <dbReference type="EnsemblPlants" id="PGSC0003DMT400017147"/>
    </source>
</evidence>
<reference evidence="9" key="2">
    <citation type="submission" date="2015-06" db="UniProtKB">
        <authorList>
            <consortium name="EnsemblPlants"/>
        </authorList>
    </citation>
    <scope>IDENTIFICATION</scope>
    <source>
        <strain evidence="9">DM1-3 516 R44</strain>
    </source>
</reference>